<organism evidence="2 3">
    <name type="scientific">Bombyx mandarina</name>
    <name type="common">Wild silk moth</name>
    <name type="synonym">Wild silkworm</name>
    <dbReference type="NCBI Taxonomy" id="7092"/>
    <lineage>
        <taxon>Eukaryota</taxon>
        <taxon>Metazoa</taxon>
        <taxon>Ecdysozoa</taxon>
        <taxon>Arthropoda</taxon>
        <taxon>Hexapoda</taxon>
        <taxon>Insecta</taxon>
        <taxon>Pterygota</taxon>
        <taxon>Neoptera</taxon>
        <taxon>Endopterygota</taxon>
        <taxon>Lepidoptera</taxon>
        <taxon>Glossata</taxon>
        <taxon>Ditrysia</taxon>
        <taxon>Bombycoidea</taxon>
        <taxon>Bombycidae</taxon>
        <taxon>Bombycinae</taxon>
        <taxon>Bombyx</taxon>
    </lineage>
</organism>
<dbReference type="OrthoDB" id="6931130at2759"/>
<protein>
    <submittedName>
        <fullName evidence="3">Uncharacterized protein LOC114239980</fullName>
    </submittedName>
</protein>
<evidence type="ECO:0000256" key="1">
    <source>
        <dbReference type="SAM" id="SignalP"/>
    </source>
</evidence>
<evidence type="ECO:0000313" key="3">
    <source>
        <dbReference type="RefSeq" id="XP_028026229.1"/>
    </source>
</evidence>
<name>A0A6J2JCI6_BOMMA</name>
<keyword evidence="1" id="KW-0732">Signal</keyword>
<accession>A0A6J2JCI6</accession>
<dbReference type="KEGG" id="bman:114239980"/>
<feature type="signal peptide" evidence="1">
    <location>
        <begin position="1"/>
        <end position="21"/>
    </location>
</feature>
<dbReference type="RefSeq" id="XP_028026229.1">
    <property type="nucleotide sequence ID" value="XM_028170428.1"/>
</dbReference>
<sequence length="235" mass="27226">MGARGCISCLLLLTCGQIVRSQDSLWVDVTDQSNQTLDEDADIEKRYTPELTEELMSAKADALLLFTEYTAIAGEELKSFLMNVTAYSDDAIRNADNVITSDYNSNCRSKFDSRIRTIQNDARRAASFSGENHHKFLLGHMIVMRMHLNKSETLVKKCTKAVRDCGISCETIPRVKRWRRQALEEIHRVREDMQHSRRSYKDLVLHARRKLNHLHKQVIKRSNDAVDKYHECLRR</sequence>
<keyword evidence="2" id="KW-1185">Reference proteome</keyword>
<feature type="chain" id="PRO_5027023410" evidence="1">
    <location>
        <begin position="22"/>
        <end position="235"/>
    </location>
</feature>
<dbReference type="GeneID" id="114239980"/>
<evidence type="ECO:0000313" key="2">
    <source>
        <dbReference type="Proteomes" id="UP000504629"/>
    </source>
</evidence>
<dbReference type="AlphaFoldDB" id="A0A6J2JCI6"/>
<gene>
    <name evidence="3" type="primary">LOC114239980</name>
</gene>
<reference evidence="3" key="1">
    <citation type="submission" date="2025-08" db="UniProtKB">
        <authorList>
            <consortium name="RefSeq"/>
        </authorList>
    </citation>
    <scope>IDENTIFICATION</scope>
    <source>
        <tissue evidence="3">Silk gland</tissue>
    </source>
</reference>
<dbReference type="Proteomes" id="UP000504629">
    <property type="component" value="Unplaced"/>
</dbReference>
<proteinExistence type="predicted"/>